<dbReference type="OrthoDB" id="425619at2759"/>
<dbReference type="EMBL" id="KZ308746">
    <property type="protein sequence ID" value="KAG8233781.1"/>
    <property type="molecule type" value="Genomic_DNA"/>
</dbReference>
<proteinExistence type="predicted"/>
<sequence length="115" mass="13326">MIRIHNILNVAWRSNSKLWMAIGIMTEWLNVFNQKMKRLGCKTTSVCQPLDQGSTLIFLDFSNAKESGQKPNWNQVAQSMQAVKSYWVQWESIVINLNSRLKRVFKANDGAEHEK</sequence>
<gene>
    <name evidence="1" type="ORF">J437_LFUL003853</name>
</gene>
<comment type="caution">
    <text evidence="1">The sequence shown here is derived from an EMBL/GenBank/DDBJ whole genome shotgun (WGS) entry which is preliminary data.</text>
</comment>
<keyword evidence="2" id="KW-1185">Reference proteome</keyword>
<evidence type="ECO:0000313" key="1">
    <source>
        <dbReference type="EMBL" id="KAG8233781.1"/>
    </source>
</evidence>
<name>A0A8K0P4U1_LADFU</name>
<protein>
    <submittedName>
        <fullName evidence="1">Uncharacterized protein</fullName>
    </submittedName>
</protein>
<organism evidence="1 2">
    <name type="scientific">Ladona fulva</name>
    <name type="common">Scarce chaser dragonfly</name>
    <name type="synonym">Libellula fulva</name>
    <dbReference type="NCBI Taxonomy" id="123851"/>
    <lineage>
        <taxon>Eukaryota</taxon>
        <taxon>Metazoa</taxon>
        <taxon>Ecdysozoa</taxon>
        <taxon>Arthropoda</taxon>
        <taxon>Hexapoda</taxon>
        <taxon>Insecta</taxon>
        <taxon>Pterygota</taxon>
        <taxon>Palaeoptera</taxon>
        <taxon>Odonata</taxon>
        <taxon>Epiprocta</taxon>
        <taxon>Anisoptera</taxon>
        <taxon>Libelluloidea</taxon>
        <taxon>Libellulidae</taxon>
        <taxon>Ladona</taxon>
    </lineage>
</organism>
<dbReference type="Proteomes" id="UP000792457">
    <property type="component" value="Unassembled WGS sequence"/>
</dbReference>
<reference evidence="1" key="2">
    <citation type="submission" date="2017-10" db="EMBL/GenBank/DDBJ databases">
        <title>Ladona fulva Genome sequencing and assembly.</title>
        <authorList>
            <person name="Murali S."/>
            <person name="Richards S."/>
            <person name="Bandaranaike D."/>
            <person name="Bellair M."/>
            <person name="Blankenburg K."/>
            <person name="Chao H."/>
            <person name="Dinh H."/>
            <person name="Doddapaneni H."/>
            <person name="Dugan-Rocha S."/>
            <person name="Elkadiri S."/>
            <person name="Gnanaolivu R."/>
            <person name="Hernandez B."/>
            <person name="Skinner E."/>
            <person name="Javaid M."/>
            <person name="Lee S."/>
            <person name="Li M."/>
            <person name="Ming W."/>
            <person name="Munidasa M."/>
            <person name="Muniz J."/>
            <person name="Nguyen L."/>
            <person name="Hughes D."/>
            <person name="Osuji N."/>
            <person name="Pu L.-L."/>
            <person name="Puazo M."/>
            <person name="Qu C."/>
            <person name="Quiroz J."/>
            <person name="Raj R."/>
            <person name="Weissenberger G."/>
            <person name="Xin Y."/>
            <person name="Zou X."/>
            <person name="Han Y."/>
            <person name="Worley K."/>
            <person name="Muzny D."/>
            <person name="Gibbs R."/>
        </authorList>
    </citation>
    <scope>NUCLEOTIDE SEQUENCE</scope>
    <source>
        <strain evidence="1">Sampled in the wild</strain>
    </source>
</reference>
<accession>A0A8K0P4U1</accession>
<evidence type="ECO:0000313" key="2">
    <source>
        <dbReference type="Proteomes" id="UP000792457"/>
    </source>
</evidence>
<dbReference type="AlphaFoldDB" id="A0A8K0P4U1"/>
<reference evidence="1" key="1">
    <citation type="submission" date="2013-04" db="EMBL/GenBank/DDBJ databases">
        <authorList>
            <person name="Qu J."/>
            <person name="Murali S.C."/>
            <person name="Bandaranaike D."/>
            <person name="Bellair M."/>
            <person name="Blankenburg K."/>
            <person name="Chao H."/>
            <person name="Dinh H."/>
            <person name="Doddapaneni H."/>
            <person name="Downs B."/>
            <person name="Dugan-Rocha S."/>
            <person name="Elkadiri S."/>
            <person name="Gnanaolivu R.D."/>
            <person name="Hernandez B."/>
            <person name="Javaid M."/>
            <person name="Jayaseelan J.C."/>
            <person name="Lee S."/>
            <person name="Li M."/>
            <person name="Ming W."/>
            <person name="Munidasa M."/>
            <person name="Muniz J."/>
            <person name="Nguyen L."/>
            <person name="Ongeri F."/>
            <person name="Osuji N."/>
            <person name="Pu L.-L."/>
            <person name="Puazo M."/>
            <person name="Qu C."/>
            <person name="Quiroz J."/>
            <person name="Raj R."/>
            <person name="Weissenberger G."/>
            <person name="Xin Y."/>
            <person name="Zou X."/>
            <person name="Han Y."/>
            <person name="Richards S."/>
            <person name="Worley K."/>
            <person name="Muzny D."/>
            <person name="Gibbs R."/>
        </authorList>
    </citation>
    <scope>NUCLEOTIDE SEQUENCE</scope>
    <source>
        <strain evidence="1">Sampled in the wild</strain>
    </source>
</reference>